<organism evidence="2">
    <name type="scientific">Satyrvirus sp</name>
    <dbReference type="NCBI Taxonomy" id="2487771"/>
    <lineage>
        <taxon>Viruses</taxon>
        <taxon>Varidnaviria</taxon>
        <taxon>Bamfordvirae</taxon>
        <taxon>Nucleocytoviricota</taxon>
        <taxon>Megaviricetes</taxon>
        <taxon>Imitervirales</taxon>
        <taxon>Mimiviridae</taxon>
        <taxon>Megamimivirinae</taxon>
    </lineage>
</organism>
<accession>A0A3G5AJ16</accession>
<reference evidence="2" key="1">
    <citation type="submission" date="2018-10" db="EMBL/GenBank/DDBJ databases">
        <title>Hidden diversity of soil giant viruses.</title>
        <authorList>
            <person name="Schulz F."/>
            <person name="Alteio L."/>
            <person name="Goudeau D."/>
            <person name="Ryan E.M."/>
            <person name="Malmstrom R.R."/>
            <person name="Blanchard J."/>
            <person name="Woyke T."/>
        </authorList>
    </citation>
    <scope>NUCLEOTIDE SEQUENCE</scope>
    <source>
        <strain evidence="2">SAV1</strain>
    </source>
</reference>
<proteinExistence type="predicted"/>
<keyword evidence="1" id="KW-0472">Membrane</keyword>
<dbReference type="EMBL" id="MK072451">
    <property type="protein sequence ID" value="AYV85419.1"/>
    <property type="molecule type" value="Genomic_DNA"/>
</dbReference>
<sequence length="44" mass="5068">MVIVFLNKNLLISLFINGIFSVFHGVVNTNTTLKKYDEIKLEQL</sequence>
<keyword evidence="1" id="KW-1133">Transmembrane helix</keyword>
<protein>
    <submittedName>
        <fullName evidence="2">Uncharacterized protein</fullName>
    </submittedName>
</protein>
<feature type="transmembrane region" description="Helical" evidence="1">
    <location>
        <begin position="9"/>
        <end position="27"/>
    </location>
</feature>
<keyword evidence="1" id="KW-0812">Transmembrane</keyword>
<evidence type="ECO:0000313" key="2">
    <source>
        <dbReference type="EMBL" id="AYV85419.1"/>
    </source>
</evidence>
<evidence type="ECO:0000256" key="1">
    <source>
        <dbReference type="SAM" id="Phobius"/>
    </source>
</evidence>
<name>A0A3G5AJ16_9VIRU</name>
<gene>
    <name evidence="2" type="ORF">Satyrvirus15_16</name>
</gene>